<dbReference type="Proteomes" id="UP000324209">
    <property type="component" value="Chromosome"/>
</dbReference>
<sequence>MTAPTTQELLPEAEFQELPEGYRTILLGMDFEETKNILLRESRFDFRGDPDVSLQKEGTQALISSRGRSFIEHGYFQFHENKLYLIILHMDETKLDFFSLQKSLTEKYGPPVELSPEGMHWSNDKIKMSLEYPLTVKYLDLEVFNSFLDENIRLKSFQEVSRNDFLEDF</sequence>
<keyword evidence="2" id="KW-1185">Reference proteome</keyword>
<dbReference type="RefSeq" id="WP_149485575.1">
    <property type="nucleotide sequence ID" value="NZ_CP036150.1"/>
</dbReference>
<evidence type="ECO:0000313" key="2">
    <source>
        <dbReference type="Proteomes" id="UP000324209"/>
    </source>
</evidence>
<reference evidence="1 2" key="1">
    <citation type="submission" date="2019-02" db="EMBL/GenBank/DDBJ databases">
        <title>Complete Genome Sequence and Methylome Analysis of free living Spirochaetas.</title>
        <authorList>
            <person name="Fomenkov A."/>
            <person name="Dubinina G."/>
            <person name="Leshcheva N."/>
            <person name="Mikheeva N."/>
            <person name="Grabovich M."/>
            <person name="Vincze T."/>
            <person name="Roberts R.J."/>
        </authorList>
    </citation>
    <scope>NUCLEOTIDE SEQUENCE [LARGE SCALE GENOMIC DNA]</scope>
    <source>
        <strain evidence="1 2">K2</strain>
    </source>
</reference>
<dbReference type="AlphaFoldDB" id="A0A5C1QH95"/>
<proteinExistence type="predicted"/>
<organism evidence="1 2">
    <name type="scientific">Oceanispirochaeta crateris</name>
    <dbReference type="NCBI Taxonomy" id="2518645"/>
    <lineage>
        <taxon>Bacteria</taxon>
        <taxon>Pseudomonadati</taxon>
        <taxon>Spirochaetota</taxon>
        <taxon>Spirochaetia</taxon>
        <taxon>Spirochaetales</taxon>
        <taxon>Spirochaetaceae</taxon>
        <taxon>Oceanispirochaeta</taxon>
    </lineage>
</organism>
<gene>
    <name evidence="1" type="ORF">EXM22_05640</name>
</gene>
<protein>
    <submittedName>
        <fullName evidence="1">Uncharacterized protein</fullName>
    </submittedName>
</protein>
<dbReference type="OrthoDB" id="307147at2"/>
<accession>A0A5C1QH95</accession>
<dbReference type="KEGG" id="ock:EXM22_05640"/>
<dbReference type="EMBL" id="CP036150">
    <property type="protein sequence ID" value="QEN07495.1"/>
    <property type="molecule type" value="Genomic_DNA"/>
</dbReference>
<evidence type="ECO:0000313" key="1">
    <source>
        <dbReference type="EMBL" id="QEN07495.1"/>
    </source>
</evidence>
<name>A0A5C1QH95_9SPIO</name>